<dbReference type="PANTHER" id="PTHR12526:SF630">
    <property type="entry name" value="GLYCOSYLTRANSFERASE"/>
    <property type="match status" value="1"/>
</dbReference>
<accession>A0A0U1NUH2</accession>
<keyword evidence="3" id="KW-1185">Reference proteome</keyword>
<proteinExistence type="predicted"/>
<dbReference type="Pfam" id="PF00534">
    <property type="entry name" value="Glycos_transf_1"/>
    <property type="match status" value="1"/>
</dbReference>
<gene>
    <name evidence="2" type="ORF">BN000_01601</name>
</gene>
<feature type="domain" description="Glycosyl transferase family 1" evidence="1">
    <location>
        <begin position="229"/>
        <end position="376"/>
    </location>
</feature>
<dbReference type="STRING" id="1499688.BN000_01601"/>
<dbReference type="EMBL" id="CVRB01000001">
    <property type="protein sequence ID" value="CRK81690.1"/>
    <property type="molecule type" value="Genomic_DNA"/>
</dbReference>
<dbReference type="Gene3D" id="3.40.50.2000">
    <property type="entry name" value="Glycogen Phosphorylase B"/>
    <property type="match status" value="2"/>
</dbReference>
<evidence type="ECO:0000313" key="3">
    <source>
        <dbReference type="Proteomes" id="UP000199087"/>
    </source>
</evidence>
<evidence type="ECO:0000259" key="1">
    <source>
        <dbReference type="Pfam" id="PF00534"/>
    </source>
</evidence>
<dbReference type="PANTHER" id="PTHR12526">
    <property type="entry name" value="GLYCOSYLTRANSFERASE"/>
    <property type="match status" value="1"/>
</dbReference>
<dbReference type="AlphaFoldDB" id="A0A0U1NUH2"/>
<keyword evidence="2" id="KW-0808">Transferase</keyword>
<dbReference type="GO" id="GO:0016757">
    <property type="term" value="F:glycosyltransferase activity"/>
    <property type="evidence" value="ECO:0007669"/>
    <property type="project" value="InterPro"/>
</dbReference>
<dbReference type="Proteomes" id="UP000199087">
    <property type="component" value="Unassembled WGS sequence"/>
</dbReference>
<dbReference type="OrthoDB" id="9813638at2"/>
<protein>
    <submittedName>
        <fullName evidence="2">Group 1 glycosyl transferase</fullName>
    </submittedName>
</protein>
<dbReference type="SUPFAM" id="SSF53756">
    <property type="entry name" value="UDP-Glycosyltransferase/glycogen phosphorylase"/>
    <property type="match status" value="1"/>
</dbReference>
<dbReference type="InterPro" id="IPR001296">
    <property type="entry name" value="Glyco_trans_1"/>
</dbReference>
<evidence type="ECO:0000313" key="2">
    <source>
        <dbReference type="EMBL" id="CRK81690.1"/>
    </source>
</evidence>
<dbReference type="CDD" id="cd03811">
    <property type="entry name" value="GT4_GT28_WabH-like"/>
    <property type="match status" value="1"/>
</dbReference>
<reference evidence="3" key="1">
    <citation type="submission" date="2015-05" db="EMBL/GenBank/DDBJ databases">
        <authorList>
            <person name="Urmite Genomes"/>
        </authorList>
    </citation>
    <scope>NUCLEOTIDE SEQUENCE [LARGE SCALE GENOMIC DNA]</scope>
    <source>
        <strain evidence="3">LF1</strain>
    </source>
</reference>
<organism evidence="2 3">
    <name type="scientific">Neobacillus massiliamazoniensis</name>
    <dbReference type="NCBI Taxonomy" id="1499688"/>
    <lineage>
        <taxon>Bacteria</taxon>
        <taxon>Bacillati</taxon>
        <taxon>Bacillota</taxon>
        <taxon>Bacilli</taxon>
        <taxon>Bacillales</taxon>
        <taxon>Bacillaceae</taxon>
        <taxon>Neobacillus</taxon>
    </lineage>
</organism>
<dbReference type="RefSeq" id="WP_090632952.1">
    <property type="nucleotide sequence ID" value="NZ_CVRB01000001.1"/>
</dbReference>
<name>A0A0U1NUH2_9BACI</name>
<sequence>MKKKIIFMLINMNIGGTEKALLNMINEFPKDQYEITIFLLEEYGGFLKFIPEDVKVKYFSGYQSIKDLLNQPQQMMSLQLLKEGKIVKAMIILFLYIITKILKDRTLYFKYILRKYPILDEEYDVAVAYGGPMDFISYFVIKKIKAKRKIQWIHFDVTKIGFNRKFAAKIYRKFQKIFVVSKEGKEKLTNILPSLAERTEIFRNIISPQLIKTQAKEGEGFCDNFMGIKILTVGRLSLEKGQDLAIKAMAKLKQEGFNVRWYCVGEGKFRNKCEELIDEYNLKNDFILLGSTHNPYPYIEQCDIYVQPSRHEGFCITLAEAKCLVKPIVTTNFTGAKEQLNNWNNGLIVGIDENEIYRAIVEIITNNDLRKRFSHNLLIESFDCKQEIKKIMDFAV</sequence>